<dbReference type="InterPro" id="IPR022642">
    <property type="entry name" value="CheR_C"/>
</dbReference>
<evidence type="ECO:0000313" key="7">
    <source>
        <dbReference type="Proteomes" id="UP000005710"/>
    </source>
</evidence>
<dbReference type="OrthoDB" id="9816309at2"/>
<protein>
    <submittedName>
        <fullName evidence="6">Methylase of chemotaxis methyl-accepting protein</fullName>
    </submittedName>
</protein>
<dbReference type="Pfam" id="PF01739">
    <property type="entry name" value="CheR"/>
    <property type="match status" value="1"/>
</dbReference>
<name>K6Q245_9FIRM</name>
<feature type="compositionally biased region" description="Basic and acidic residues" evidence="4">
    <location>
        <begin position="1"/>
        <end position="11"/>
    </location>
</feature>
<evidence type="ECO:0000313" key="6">
    <source>
        <dbReference type="EMBL" id="EKP95044.1"/>
    </source>
</evidence>
<reference evidence="6" key="2">
    <citation type="submission" date="2012-10" db="EMBL/GenBank/DDBJ databases">
        <title>Improved high-quality draft of Thermaerobacter subterraneus C21, DSM 13965.</title>
        <authorList>
            <consortium name="DOE Joint Genome Institute"/>
            <person name="Eisen J."/>
            <person name="Huntemann M."/>
            <person name="Wei C.-L."/>
            <person name="Han J."/>
            <person name="Detter J.C."/>
            <person name="Han C."/>
            <person name="Tapia R."/>
            <person name="Chen A."/>
            <person name="Kyrpides N."/>
            <person name="Mavromatis K."/>
            <person name="Markowitz V."/>
            <person name="Szeto E."/>
            <person name="Ivanova N."/>
            <person name="Mikhailova N."/>
            <person name="Ovchinnikova G."/>
            <person name="Pagani I."/>
            <person name="Pati A."/>
            <person name="Goodwin L."/>
            <person name="Nordberg H.P."/>
            <person name="Cantor M.N."/>
            <person name="Hua S.X."/>
            <person name="Woyke T."/>
            <person name="Eisen J."/>
            <person name="Klenk H.-P."/>
        </authorList>
    </citation>
    <scope>NUCLEOTIDE SEQUENCE [LARGE SCALE GENOMIC DNA]</scope>
    <source>
        <strain evidence="6">DSM 13965</strain>
    </source>
</reference>
<dbReference type="eggNOG" id="COG1352">
    <property type="taxonomic scope" value="Bacteria"/>
</dbReference>
<evidence type="ECO:0000259" key="5">
    <source>
        <dbReference type="PROSITE" id="PS50123"/>
    </source>
</evidence>
<dbReference type="GO" id="GO:0008757">
    <property type="term" value="F:S-adenosylmethionine-dependent methyltransferase activity"/>
    <property type="evidence" value="ECO:0007669"/>
    <property type="project" value="InterPro"/>
</dbReference>
<dbReference type="InterPro" id="IPR000780">
    <property type="entry name" value="CheR_MeTrfase"/>
</dbReference>
<dbReference type="InterPro" id="IPR022641">
    <property type="entry name" value="CheR_N"/>
</dbReference>
<feature type="domain" description="CheR-type methyltransferase" evidence="5">
    <location>
        <begin position="33"/>
        <end position="290"/>
    </location>
</feature>
<dbReference type="PROSITE" id="PS50123">
    <property type="entry name" value="CHER"/>
    <property type="match status" value="1"/>
</dbReference>
<dbReference type="AlphaFoldDB" id="K6Q245"/>
<dbReference type="HOGENOM" id="CLU_025854_1_1_9"/>
<dbReference type="EMBL" id="AENY02000002">
    <property type="protein sequence ID" value="EKP95044.1"/>
    <property type="molecule type" value="Genomic_DNA"/>
</dbReference>
<keyword evidence="1 6" id="KW-0489">Methyltransferase</keyword>
<feature type="region of interest" description="Disordered" evidence="4">
    <location>
        <begin position="1"/>
        <end position="34"/>
    </location>
</feature>
<evidence type="ECO:0000256" key="4">
    <source>
        <dbReference type="SAM" id="MobiDB-lite"/>
    </source>
</evidence>
<dbReference type="Gene3D" id="3.40.50.150">
    <property type="entry name" value="Vaccinia Virus protein VP39"/>
    <property type="match status" value="1"/>
</dbReference>
<evidence type="ECO:0000256" key="1">
    <source>
        <dbReference type="ARBA" id="ARBA00022603"/>
    </source>
</evidence>
<dbReference type="Pfam" id="PF03705">
    <property type="entry name" value="CheR_N"/>
    <property type="match status" value="1"/>
</dbReference>
<sequence>MVERPWREGSTARRHVPGNAEPGDPGRNGGPGDPHFAVLAAAARQVLGIDLDAYRSRQLERRLQFFRERHGLQDNAHLAARLRDDPGLARQFADFLTINVSEFFRNPDRFEVLRDRFLPALLRRRSPLRIWSAGCSIGAEIYSVAILLQELDPTGHHELLGTDIDGAALERARQGVFEPLEVRAVPPALLQRYFRPEGQGWVLRPEIRHRVRFARHDLITDPYPGGWDLILCRNVVIYFTEEVKRRVWTSLAGSLRPGGILFIGGSESLYGVAGTGLRYLTPCFYTRDEPVSSEAVPATRPGPAGSPSLPPRR</sequence>
<dbReference type="PANTHER" id="PTHR24422:SF19">
    <property type="entry name" value="CHEMOTAXIS PROTEIN METHYLTRANSFERASE"/>
    <property type="match status" value="1"/>
</dbReference>
<dbReference type="SUPFAM" id="SSF47757">
    <property type="entry name" value="Chemotaxis receptor methyltransferase CheR, N-terminal domain"/>
    <property type="match status" value="1"/>
</dbReference>
<dbReference type="SUPFAM" id="SSF53335">
    <property type="entry name" value="S-adenosyl-L-methionine-dependent methyltransferases"/>
    <property type="match status" value="1"/>
</dbReference>
<dbReference type="STRING" id="867903.ThesuDRAFT_00770"/>
<keyword evidence="2" id="KW-0808">Transferase</keyword>
<dbReference type="Proteomes" id="UP000005710">
    <property type="component" value="Unassembled WGS sequence"/>
</dbReference>
<keyword evidence="7" id="KW-1185">Reference proteome</keyword>
<dbReference type="PANTHER" id="PTHR24422">
    <property type="entry name" value="CHEMOTAXIS PROTEIN METHYLTRANSFERASE"/>
    <property type="match status" value="1"/>
</dbReference>
<dbReference type="GO" id="GO:0032259">
    <property type="term" value="P:methylation"/>
    <property type="evidence" value="ECO:0007669"/>
    <property type="project" value="UniProtKB-KW"/>
</dbReference>
<dbReference type="PRINTS" id="PR00996">
    <property type="entry name" value="CHERMTFRASE"/>
</dbReference>
<gene>
    <name evidence="6" type="ORF">ThesuDRAFT_00770</name>
</gene>
<proteinExistence type="predicted"/>
<accession>K6Q245</accession>
<comment type="caution">
    <text evidence="6">The sequence shown here is derived from an EMBL/GenBank/DDBJ whole genome shotgun (WGS) entry which is preliminary data.</text>
</comment>
<reference evidence="6" key="1">
    <citation type="submission" date="2010-10" db="EMBL/GenBank/DDBJ databases">
        <authorList>
            <consortium name="US DOE Joint Genome Institute (JGI-PGF)"/>
            <person name="Lucas S."/>
            <person name="Copeland A."/>
            <person name="Lapidus A."/>
            <person name="Bruce D."/>
            <person name="Goodwin L."/>
            <person name="Pitluck S."/>
            <person name="Kyrpides N."/>
            <person name="Mavromatis K."/>
            <person name="Detter J.C."/>
            <person name="Han C."/>
            <person name="Land M."/>
            <person name="Hauser L."/>
            <person name="Markowitz V."/>
            <person name="Cheng J.-F."/>
            <person name="Hugenholtz P."/>
            <person name="Woyke T."/>
            <person name="Wu D."/>
            <person name="Pukall R."/>
            <person name="Wahrenburg C."/>
            <person name="Brambilla E."/>
            <person name="Klenk H.-P."/>
            <person name="Eisen J.A."/>
        </authorList>
    </citation>
    <scope>NUCLEOTIDE SEQUENCE [LARGE SCALE GENOMIC DNA]</scope>
    <source>
        <strain evidence="6">DSM 13965</strain>
    </source>
</reference>
<dbReference type="SMART" id="SM00138">
    <property type="entry name" value="MeTrc"/>
    <property type="match status" value="1"/>
</dbReference>
<dbReference type="InterPro" id="IPR050903">
    <property type="entry name" value="Bact_Chemotaxis_MeTrfase"/>
</dbReference>
<dbReference type="InterPro" id="IPR029063">
    <property type="entry name" value="SAM-dependent_MTases_sf"/>
</dbReference>
<evidence type="ECO:0000256" key="2">
    <source>
        <dbReference type="ARBA" id="ARBA00022679"/>
    </source>
</evidence>
<evidence type="ECO:0000256" key="3">
    <source>
        <dbReference type="ARBA" id="ARBA00022691"/>
    </source>
</evidence>
<feature type="region of interest" description="Disordered" evidence="4">
    <location>
        <begin position="291"/>
        <end position="313"/>
    </location>
</feature>
<keyword evidence="3" id="KW-0949">S-adenosyl-L-methionine</keyword>
<dbReference type="RefSeq" id="WP_006903043.1">
    <property type="nucleotide sequence ID" value="NZ_JH976535.1"/>
</dbReference>
<organism evidence="6 7">
    <name type="scientific">Thermaerobacter subterraneus DSM 13965</name>
    <dbReference type="NCBI Taxonomy" id="867903"/>
    <lineage>
        <taxon>Bacteria</taxon>
        <taxon>Bacillati</taxon>
        <taxon>Bacillota</taxon>
        <taxon>Clostridia</taxon>
        <taxon>Eubacteriales</taxon>
        <taxon>Clostridiales Family XVII. Incertae Sedis</taxon>
        <taxon>Thermaerobacter</taxon>
    </lineage>
</organism>